<evidence type="ECO:0000313" key="1">
    <source>
        <dbReference type="EMBL" id="MDQ0478877.1"/>
    </source>
</evidence>
<organism evidence="1 2">
    <name type="scientific">Hathewaya limosa</name>
    <name type="common">Clostridium limosum</name>
    <dbReference type="NCBI Taxonomy" id="1536"/>
    <lineage>
        <taxon>Bacteria</taxon>
        <taxon>Bacillati</taxon>
        <taxon>Bacillota</taxon>
        <taxon>Clostridia</taxon>
        <taxon>Eubacteriales</taxon>
        <taxon>Clostridiaceae</taxon>
        <taxon>Hathewaya</taxon>
    </lineage>
</organism>
<dbReference type="InterPro" id="IPR003749">
    <property type="entry name" value="ThiS/MoaD-like"/>
</dbReference>
<comment type="caution">
    <text evidence="1">The sequence shown here is derived from an EMBL/GenBank/DDBJ whole genome shotgun (WGS) entry which is preliminary data.</text>
</comment>
<protein>
    <submittedName>
        <fullName evidence="1">Sulfur carrier protein</fullName>
    </submittedName>
</protein>
<dbReference type="Pfam" id="PF02597">
    <property type="entry name" value="ThiS"/>
    <property type="match status" value="1"/>
</dbReference>
<accession>A0ABU0JP63</accession>
<dbReference type="InterPro" id="IPR010035">
    <property type="entry name" value="Thi_S"/>
</dbReference>
<proteinExistence type="predicted"/>
<dbReference type="NCBIfam" id="TIGR01683">
    <property type="entry name" value="thiS"/>
    <property type="match status" value="1"/>
</dbReference>
<sequence>MKEGEKMKINGKEFSSEGIKNISSLLNKLNVNESKVVVELNKEIIAKEDYSKINLEDDDTIEIVSFVGGG</sequence>
<dbReference type="PANTHER" id="PTHR34472">
    <property type="entry name" value="SULFUR CARRIER PROTEIN THIS"/>
    <property type="match status" value="1"/>
</dbReference>
<dbReference type="CDD" id="cd00565">
    <property type="entry name" value="Ubl_ThiS"/>
    <property type="match status" value="1"/>
</dbReference>
<dbReference type="InterPro" id="IPR012675">
    <property type="entry name" value="Beta-grasp_dom_sf"/>
</dbReference>
<dbReference type="RefSeq" id="WP_307355062.1">
    <property type="nucleotide sequence ID" value="NZ_BAAACJ010000025.1"/>
</dbReference>
<dbReference type="Proteomes" id="UP001224418">
    <property type="component" value="Unassembled WGS sequence"/>
</dbReference>
<keyword evidence="2" id="KW-1185">Reference proteome</keyword>
<name>A0ABU0JP63_HATLI</name>
<dbReference type="SUPFAM" id="SSF54285">
    <property type="entry name" value="MoaD/ThiS"/>
    <property type="match status" value="1"/>
</dbReference>
<dbReference type="PANTHER" id="PTHR34472:SF1">
    <property type="entry name" value="SULFUR CARRIER PROTEIN THIS"/>
    <property type="match status" value="1"/>
</dbReference>
<evidence type="ECO:0000313" key="2">
    <source>
        <dbReference type="Proteomes" id="UP001224418"/>
    </source>
</evidence>
<dbReference type="EMBL" id="JAUSWN010000003">
    <property type="protein sequence ID" value="MDQ0478877.1"/>
    <property type="molecule type" value="Genomic_DNA"/>
</dbReference>
<dbReference type="Gene3D" id="3.10.20.30">
    <property type="match status" value="1"/>
</dbReference>
<gene>
    <name evidence="1" type="ORF">QOZ93_000605</name>
</gene>
<reference evidence="1 2" key="1">
    <citation type="submission" date="2023-07" db="EMBL/GenBank/DDBJ databases">
        <title>Genomic Encyclopedia of Type Strains, Phase IV (KMG-IV): sequencing the most valuable type-strain genomes for metagenomic binning, comparative biology and taxonomic classification.</title>
        <authorList>
            <person name="Goeker M."/>
        </authorList>
    </citation>
    <scope>NUCLEOTIDE SEQUENCE [LARGE SCALE GENOMIC DNA]</scope>
    <source>
        <strain evidence="1 2">DSM 1400</strain>
    </source>
</reference>
<dbReference type="InterPro" id="IPR016155">
    <property type="entry name" value="Mopterin_synth/thiamin_S_b"/>
</dbReference>